<dbReference type="EMBL" id="LRGB01000512">
    <property type="protein sequence ID" value="KZS18424.1"/>
    <property type="molecule type" value="Genomic_DNA"/>
</dbReference>
<dbReference type="Proteomes" id="UP000076858">
    <property type="component" value="Unassembled WGS sequence"/>
</dbReference>
<dbReference type="Gene3D" id="3.40.50.620">
    <property type="entry name" value="HUPs"/>
    <property type="match status" value="1"/>
</dbReference>
<reference evidence="2 3" key="1">
    <citation type="submission" date="2016-03" db="EMBL/GenBank/DDBJ databases">
        <title>EvidentialGene: Evidence-directed Construction of Genes on Genomes.</title>
        <authorList>
            <person name="Gilbert D.G."/>
            <person name="Choi J.-H."/>
            <person name="Mockaitis K."/>
            <person name="Colbourne J."/>
            <person name="Pfrender M."/>
        </authorList>
    </citation>
    <scope>NUCLEOTIDE SEQUENCE [LARGE SCALE GENOMIC DNA]</scope>
    <source>
        <strain evidence="2 3">Xinb3</strain>
        <tissue evidence="2">Complete organism</tissue>
    </source>
</reference>
<proteinExistence type="predicted"/>
<keyword evidence="3" id="KW-1185">Reference proteome</keyword>
<dbReference type="AlphaFoldDB" id="A0A162P0Y3"/>
<evidence type="ECO:0000313" key="2">
    <source>
        <dbReference type="EMBL" id="KZS18424.1"/>
    </source>
</evidence>
<dbReference type="InterPro" id="IPR014729">
    <property type="entry name" value="Rossmann-like_a/b/a_fold"/>
</dbReference>
<feature type="transmembrane region" description="Helical" evidence="1">
    <location>
        <begin position="343"/>
        <end position="362"/>
    </location>
</feature>
<keyword evidence="1" id="KW-1133">Transmembrane helix</keyword>
<organism evidence="2 3">
    <name type="scientific">Daphnia magna</name>
    <dbReference type="NCBI Taxonomy" id="35525"/>
    <lineage>
        <taxon>Eukaryota</taxon>
        <taxon>Metazoa</taxon>
        <taxon>Ecdysozoa</taxon>
        <taxon>Arthropoda</taxon>
        <taxon>Crustacea</taxon>
        <taxon>Branchiopoda</taxon>
        <taxon>Diplostraca</taxon>
        <taxon>Cladocera</taxon>
        <taxon>Anomopoda</taxon>
        <taxon>Daphniidae</taxon>
        <taxon>Daphnia</taxon>
    </lineage>
</organism>
<feature type="transmembrane region" description="Helical" evidence="1">
    <location>
        <begin position="284"/>
        <end position="303"/>
    </location>
</feature>
<keyword evidence="1" id="KW-0472">Membrane</keyword>
<sequence>MSFEWYSALPIHSPAVCKKRQWKKSACGSDLHNGDFMSQLSLRSGCPYYTTQQSLLVVFQCREFALMHAIAQQVIRITGRKMLHNFLFDICGLQGVFTLEKCEQQCIHTAKRNKIGLILVNGGFDSAVCVALLHKALLQSDESEQVVTSLQWRGCAAIMEILSDKLNVSLLRYPVMCFKGFFIKKFTIAFFNDRVFIYFVLLTISLQHPRSPDFQVSLISKIPVSSSLCQLTWIGFNNISIFWTANIHVRSVQHCRFDNFGSFAPSGPHATTFSSSSCRCCQRLHLIAIFVDIFAFISVSSSWSSSSSSRRFGRLRLHLCLVVLVVFPFISVSSFWSSSPSSPSLRLVVFAVFVYAITSSLASPSPFP</sequence>
<evidence type="ECO:0000256" key="1">
    <source>
        <dbReference type="SAM" id="Phobius"/>
    </source>
</evidence>
<keyword evidence="1" id="KW-0812">Transmembrane</keyword>
<feature type="transmembrane region" description="Helical" evidence="1">
    <location>
        <begin position="315"/>
        <end position="337"/>
    </location>
</feature>
<gene>
    <name evidence="2" type="ORF">APZ42_014942</name>
</gene>
<protein>
    <recommendedName>
        <fullName evidence="4">GMP synthase</fullName>
    </recommendedName>
</protein>
<evidence type="ECO:0008006" key="4">
    <source>
        <dbReference type="Google" id="ProtNLM"/>
    </source>
</evidence>
<accession>A0A162P0Y3</accession>
<evidence type="ECO:0000313" key="3">
    <source>
        <dbReference type="Proteomes" id="UP000076858"/>
    </source>
</evidence>
<dbReference type="OrthoDB" id="1724632at2759"/>
<dbReference type="STRING" id="35525.A0A162P0Y3"/>
<comment type="caution">
    <text evidence="2">The sequence shown here is derived from an EMBL/GenBank/DDBJ whole genome shotgun (WGS) entry which is preliminary data.</text>
</comment>
<name>A0A162P0Y3_9CRUS</name>